<evidence type="ECO:0000313" key="1">
    <source>
        <dbReference type="EMBL" id="PTQ56234.1"/>
    </source>
</evidence>
<reference evidence="2" key="1">
    <citation type="journal article" date="2018" name="Sci. Rep.">
        <title>Lignite coal burning seam in the remote Altai Mountains harbors a hydrogen-driven thermophilic microbial community.</title>
        <authorList>
            <person name="Kadnikov V.V."/>
            <person name="Mardanov A.V."/>
            <person name="Ivasenko D.A."/>
            <person name="Antsiferov D.V."/>
            <person name="Beletsky A.V."/>
            <person name="Karnachuk O.V."/>
            <person name="Ravin N.V."/>
        </authorList>
    </citation>
    <scope>NUCLEOTIDE SEQUENCE [LARGE SCALE GENOMIC DNA]</scope>
</reference>
<dbReference type="EMBL" id="PEBX01000038">
    <property type="protein sequence ID" value="PTQ56234.1"/>
    <property type="molecule type" value="Genomic_DNA"/>
</dbReference>
<dbReference type="Proteomes" id="UP000244338">
    <property type="component" value="Unassembled WGS sequence"/>
</dbReference>
<comment type="caution">
    <text evidence="1">The sequence shown here is derived from an EMBL/GenBank/DDBJ whole genome shotgun (WGS) entry which is preliminary data.</text>
</comment>
<gene>
    <name evidence="1" type="ORF">BSOLF_0574</name>
</gene>
<dbReference type="AlphaFoldDB" id="A0A2R6Y0N2"/>
<accession>A0A2R6Y0N2</accession>
<organism evidence="1 2">
    <name type="scientific">Candidatus Carbonibacillus altaicus</name>
    <dbReference type="NCBI Taxonomy" id="2163959"/>
    <lineage>
        <taxon>Bacteria</taxon>
        <taxon>Bacillati</taxon>
        <taxon>Bacillota</taxon>
        <taxon>Bacilli</taxon>
        <taxon>Bacillales</taxon>
        <taxon>Candidatus Carbonibacillus</taxon>
    </lineage>
</organism>
<evidence type="ECO:0000313" key="2">
    <source>
        <dbReference type="Proteomes" id="UP000244338"/>
    </source>
</evidence>
<name>A0A2R6Y0N2_9BACL</name>
<proteinExistence type="predicted"/>
<protein>
    <submittedName>
        <fullName evidence="1">Uncharacterized protein</fullName>
    </submittedName>
</protein>
<sequence>MMDEKIMELLNPYLEEWAICLAAEGTSYRKAVSLLKEWFGKHIFLTKPFGNS</sequence>